<protein>
    <submittedName>
        <fullName evidence="2">EthD family reductase</fullName>
    </submittedName>
</protein>
<evidence type="ECO:0000259" key="1">
    <source>
        <dbReference type="Pfam" id="PF07110"/>
    </source>
</evidence>
<evidence type="ECO:0000313" key="3">
    <source>
        <dbReference type="Proteomes" id="UP001185755"/>
    </source>
</evidence>
<dbReference type="SUPFAM" id="SSF54909">
    <property type="entry name" value="Dimeric alpha+beta barrel"/>
    <property type="match status" value="1"/>
</dbReference>
<organism evidence="2 3">
    <name type="scientific">Rhodococcoides yunnanense</name>
    <dbReference type="NCBI Taxonomy" id="278209"/>
    <lineage>
        <taxon>Bacteria</taxon>
        <taxon>Bacillati</taxon>
        <taxon>Actinomycetota</taxon>
        <taxon>Actinomycetes</taxon>
        <taxon>Mycobacteriales</taxon>
        <taxon>Nocardiaceae</taxon>
        <taxon>Rhodococcoides</taxon>
    </lineage>
</organism>
<dbReference type="InterPro" id="IPR011008">
    <property type="entry name" value="Dimeric_a/b-barrel"/>
</dbReference>
<dbReference type="RefSeq" id="WP_317565041.1">
    <property type="nucleotide sequence ID" value="NZ_JAWLJX010000004.1"/>
</dbReference>
<sequence length="101" mass="10722">MFRITIAYNHPENPDAFLAHYRSVHAPLTATMPGISSFEWGVSQTLDGSTPAHFVVGNLNFPSKDEAIAALGSPEGKAGGEDMANFAGAGFVMDMHEVEVA</sequence>
<reference evidence="2 3" key="1">
    <citation type="submission" date="2023-10" db="EMBL/GenBank/DDBJ databases">
        <title>Development of a sustainable strategy for remediation of hydrocarbon-contaminated territories based on the waste exchange concept.</title>
        <authorList>
            <person name="Krivoruchko A."/>
        </authorList>
    </citation>
    <scope>NUCLEOTIDE SEQUENCE [LARGE SCALE GENOMIC DNA]</scope>
    <source>
        <strain evidence="2 3">IEGM 1323</strain>
    </source>
</reference>
<keyword evidence="3" id="KW-1185">Reference proteome</keyword>
<dbReference type="EMBL" id="JAWLJX010000004">
    <property type="protein sequence ID" value="MDV6262719.1"/>
    <property type="molecule type" value="Genomic_DNA"/>
</dbReference>
<dbReference type="Proteomes" id="UP001185755">
    <property type="component" value="Unassembled WGS sequence"/>
</dbReference>
<proteinExistence type="predicted"/>
<comment type="caution">
    <text evidence="2">The sequence shown here is derived from an EMBL/GenBank/DDBJ whole genome shotgun (WGS) entry which is preliminary data.</text>
</comment>
<gene>
    <name evidence="2" type="ORF">R3P96_15380</name>
</gene>
<dbReference type="InterPro" id="IPR009799">
    <property type="entry name" value="EthD_dom"/>
</dbReference>
<feature type="domain" description="EthD" evidence="1">
    <location>
        <begin position="11"/>
        <end position="88"/>
    </location>
</feature>
<evidence type="ECO:0000313" key="2">
    <source>
        <dbReference type="EMBL" id="MDV6262719.1"/>
    </source>
</evidence>
<dbReference type="Pfam" id="PF07110">
    <property type="entry name" value="EthD"/>
    <property type="match status" value="1"/>
</dbReference>
<dbReference type="Gene3D" id="3.30.70.100">
    <property type="match status" value="1"/>
</dbReference>
<name>A0ABU4BF63_9NOCA</name>
<dbReference type="NCBIfam" id="TIGR02118">
    <property type="entry name" value="EthD family reductase"/>
    <property type="match status" value="1"/>
</dbReference>
<accession>A0ABU4BF63</accession>